<reference evidence="1" key="1">
    <citation type="submission" date="2014-04" db="EMBL/GenBank/DDBJ databases">
        <authorList>
            <person name="Harrison E."/>
        </authorList>
    </citation>
    <scope>NUCLEOTIDE SEQUENCE</scope>
    <source>
        <strain evidence="1">1680/49</strain>
    </source>
</reference>
<dbReference type="EMBL" id="AB924562">
    <property type="protein sequence ID" value="BAT23456.1"/>
    <property type="molecule type" value="Genomic_DNA"/>
</dbReference>
<dbReference type="AlphaFoldDB" id="A0A0P0YQT8"/>
<protein>
    <recommendedName>
        <fullName evidence="2">Glycosyl transferase</fullName>
    </recommendedName>
</protein>
<sequence length="337" mass="38696">MIKNIYYFPANSGSNSYPARIKEILSKFSIVHDLYFSLLIKELVKLNFTRYDIVIVNWLESGIIKKNGKLSFSGVIKVFIKLALLKAKFKKIIFVQHNKYPHNTNIRFIKVATRIVNLIASFSDHVIIHSPVVCGNKYHYIPHPLYIYPIKSTEDSACSFSNDNYYIFGRVVKYKKYEDVISAFPANKNLIIMGSCEDDEYKIMIQELCKNRKNVTFMPEYISDEKAKELLSTGAALIISHSDEDMIVSGSFFYGLTIGIKILAINTPFLGWASSVLQRDVIETFDDLDSMMHHIKTAQKGQSSRYSFQSIEDVNKYFGDISIESKFMSLLDINEKK</sequence>
<evidence type="ECO:0000313" key="1">
    <source>
        <dbReference type="EMBL" id="BAT23456.1"/>
    </source>
</evidence>
<dbReference type="Gene3D" id="3.40.50.2000">
    <property type="entry name" value="Glycogen Phosphorylase B"/>
    <property type="match status" value="1"/>
</dbReference>
<organism evidence="1">
    <name type="scientific">Klebsiella sp. 1680/49</name>
    <dbReference type="NCBI Taxonomy" id="1497802"/>
    <lineage>
        <taxon>Bacteria</taxon>
        <taxon>Pseudomonadati</taxon>
        <taxon>Pseudomonadota</taxon>
        <taxon>Gammaproteobacteria</taxon>
        <taxon>Enterobacterales</taxon>
        <taxon>Enterobacteriaceae</taxon>
        <taxon>Klebsiella/Raoultella group</taxon>
        <taxon>Klebsiella</taxon>
    </lineage>
</organism>
<name>A0A0P0YQT8_9ENTR</name>
<accession>A0A0P0YQT8</accession>
<dbReference type="SUPFAM" id="SSF53756">
    <property type="entry name" value="UDP-Glycosyltransferase/glycogen phosphorylase"/>
    <property type="match status" value="1"/>
</dbReference>
<evidence type="ECO:0008006" key="2">
    <source>
        <dbReference type="Google" id="ProtNLM"/>
    </source>
</evidence>
<proteinExistence type="predicted"/>
<gene>
    <name evidence="1" type="primary">wzy</name>
</gene>
<reference evidence="1" key="2">
    <citation type="journal article" date="2015" name="Sci. Rep.">
        <title>Genetic analysis of capsular polysaccharide synthesis gene clusters in 79 capsular types of Klebsiella spp.</title>
        <authorList>
            <person name="Pan Y.J."/>
            <person name="Lin T.L."/>
            <person name="Chen C.T."/>
            <person name="Chen Y.Y."/>
            <person name="Hsieh P.F."/>
            <person name="Hsu C.R."/>
            <person name="Wu M.C."/>
            <person name="Wang J.T."/>
        </authorList>
    </citation>
    <scope>NUCLEOTIDE SEQUENCE</scope>
    <source>
        <strain evidence="1">1680/49</strain>
    </source>
</reference>